<dbReference type="EMBL" id="JXNT01000011">
    <property type="protein sequence ID" value="ODM16406.1"/>
    <property type="molecule type" value="Genomic_DNA"/>
</dbReference>
<dbReference type="PROSITE" id="PS00374">
    <property type="entry name" value="MGMT"/>
    <property type="match status" value="1"/>
</dbReference>
<comment type="caution">
    <text evidence="14">The sequence shown here is derived from an EMBL/GenBank/DDBJ whole genome shotgun (WGS) entry which is preliminary data.</text>
</comment>
<dbReference type="Pfam" id="PF01035">
    <property type="entry name" value="DNA_binding_1"/>
    <property type="match status" value="1"/>
</dbReference>
<evidence type="ECO:0000256" key="12">
    <source>
        <dbReference type="SAM" id="MobiDB-lite"/>
    </source>
</evidence>
<dbReference type="GO" id="GO:0006281">
    <property type="term" value="P:DNA repair"/>
    <property type="evidence" value="ECO:0007669"/>
    <property type="project" value="UniProtKB-KW"/>
</dbReference>
<dbReference type="PANTHER" id="PTHR10815:SF13">
    <property type="entry name" value="METHYLATED-DNA--PROTEIN-CYSTEINE METHYLTRANSFERASE"/>
    <property type="match status" value="1"/>
</dbReference>
<comment type="catalytic activity">
    <reaction evidence="11">
        <text>a 6-O-methyl-2'-deoxyguanosine in DNA + L-cysteinyl-[protein] = S-methyl-L-cysteinyl-[protein] + a 2'-deoxyguanosine in DNA</text>
        <dbReference type="Rhea" id="RHEA:24000"/>
        <dbReference type="Rhea" id="RHEA-COMP:10131"/>
        <dbReference type="Rhea" id="RHEA-COMP:10132"/>
        <dbReference type="Rhea" id="RHEA-COMP:11367"/>
        <dbReference type="Rhea" id="RHEA-COMP:11368"/>
        <dbReference type="ChEBI" id="CHEBI:29950"/>
        <dbReference type="ChEBI" id="CHEBI:82612"/>
        <dbReference type="ChEBI" id="CHEBI:85445"/>
        <dbReference type="ChEBI" id="CHEBI:85448"/>
        <dbReference type="EC" id="2.1.1.63"/>
    </reaction>
</comment>
<dbReference type="GO" id="GO:0003908">
    <property type="term" value="F:methylated-DNA-[protein]-cysteine S-methyltransferase activity"/>
    <property type="evidence" value="ECO:0007669"/>
    <property type="project" value="UniProtKB-EC"/>
</dbReference>
<dbReference type="Proteomes" id="UP000094569">
    <property type="component" value="Unassembled WGS sequence"/>
</dbReference>
<gene>
    <name evidence="14" type="ORF">SI65_07913</name>
</gene>
<evidence type="ECO:0000256" key="10">
    <source>
        <dbReference type="ARBA" id="ARBA00031621"/>
    </source>
</evidence>
<dbReference type="VEuPathDB" id="FungiDB:SI65_07913"/>
<evidence type="ECO:0000256" key="5">
    <source>
        <dbReference type="ARBA" id="ARBA00022603"/>
    </source>
</evidence>
<feature type="region of interest" description="Disordered" evidence="12">
    <location>
        <begin position="1"/>
        <end position="41"/>
    </location>
</feature>
<dbReference type="InterPro" id="IPR014048">
    <property type="entry name" value="MethylDNA_cys_MeTrfase_DNA-bd"/>
</dbReference>
<dbReference type="SUPFAM" id="SSF46767">
    <property type="entry name" value="Methylated DNA-protein cysteine methyltransferase, C-terminal domain"/>
    <property type="match status" value="1"/>
</dbReference>
<evidence type="ECO:0000259" key="13">
    <source>
        <dbReference type="Pfam" id="PF01035"/>
    </source>
</evidence>
<dbReference type="Gene3D" id="1.10.10.10">
    <property type="entry name" value="Winged helix-like DNA-binding domain superfamily/Winged helix DNA-binding domain"/>
    <property type="match status" value="1"/>
</dbReference>
<dbReference type="GO" id="GO:0032259">
    <property type="term" value="P:methylation"/>
    <property type="evidence" value="ECO:0007669"/>
    <property type="project" value="UniProtKB-KW"/>
</dbReference>
<dbReference type="STRING" id="573508.A0A1E3B7M3"/>
<comment type="catalytic activity">
    <reaction evidence="1">
        <text>a 4-O-methyl-thymidine in DNA + L-cysteinyl-[protein] = a thymidine in DNA + S-methyl-L-cysteinyl-[protein]</text>
        <dbReference type="Rhea" id="RHEA:53428"/>
        <dbReference type="Rhea" id="RHEA-COMP:10131"/>
        <dbReference type="Rhea" id="RHEA-COMP:10132"/>
        <dbReference type="Rhea" id="RHEA-COMP:13555"/>
        <dbReference type="Rhea" id="RHEA-COMP:13556"/>
        <dbReference type="ChEBI" id="CHEBI:29950"/>
        <dbReference type="ChEBI" id="CHEBI:82612"/>
        <dbReference type="ChEBI" id="CHEBI:137386"/>
        <dbReference type="ChEBI" id="CHEBI:137387"/>
        <dbReference type="EC" id="2.1.1.63"/>
    </reaction>
</comment>
<evidence type="ECO:0000256" key="4">
    <source>
        <dbReference type="ARBA" id="ARBA00015377"/>
    </source>
</evidence>
<evidence type="ECO:0000256" key="6">
    <source>
        <dbReference type="ARBA" id="ARBA00022679"/>
    </source>
</evidence>
<evidence type="ECO:0000256" key="9">
    <source>
        <dbReference type="ARBA" id="ARBA00030795"/>
    </source>
</evidence>
<feature type="domain" description="Methylated-DNA-[protein]-cysteine S-methyltransferase DNA binding" evidence="13">
    <location>
        <begin position="57"/>
        <end position="152"/>
    </location>
</feature>
<keyword evidence="5" id="KW-0489">Methyltransferase</keyword>
<organism evidence="14 15">
    <name type="scientific">Aspergillus cristatus</name>
    <name type="common">Chinese Fuzhuan brick tea-fermentation fungus</name>
    <name type="synonym">Eurotium cristatum</name>
    <dbReference type="NCBI Taxonomy" id="573508"/>
    <lineage>
        <taxon>Eukaryota</taxon>
        <taxon>Fungi</taxon>
        <taxon>Dikarya</taxon>
        <taxon>Ascomycota</taxon>
        <taxon>Pezizomycotina</taxon>
        <taxon>Eurotiomycetes</taxon>
        <taxon>Eurotiomycetidae</taxon>
        <taxon>Eurotiales</taxon>
        <taxon>Aspergillaceae</taxon>
        <taxon>Aspergillus</taxon>
        <taxon>Aspergillus subgen. Aspergillus</taxon>
    </lineage>
</organism>
<accession>A0A1E3B7M3</accession>
<proteinExistence type="inferred from homology"/>
<evidence type="ECO:0000313" key="15">
    <source>
        <dbReference type="Proteomes" id="UP000094569"/>
    </source>
</evidence>
<dbReference type="InterPro" id="IPR036388">
    <property type="entry name" value="WH-like_DNA-bd_sf"/>
</dbReference>
<evidence type="ECO:0000256" key="3">
    <source>
        <dbReference type="ARBA" id="ARBA00011918"/>
    </source>
</evidence>
<reference evidence="14 15" key="1">
    <citation type="journal article" date="2016" name="BMC Genomics">
        <title>Comparative genomic and transcriptomic analyses of the Fuzhuan brick tea-fermentation fungus Aspergillus cristatus.</title>
        <authorList>
            <person name="Ge Y."/>
            <person name="Wang Y."/>
            <person name="Liu Y."/>
            <person name="Tan Y."/>
            <person name="Ren X."/>
            <person name="Zhang X."/>
            <person name="Hyde K.D."/>
            <person name="Liu Y."/>
            <person name="Liu Z."/>
        </authorList>
    </citation>
    <scope>NUCLEOTIDE SEQUENCE [LARGE SCALE GENOMIC DNA]</scope>
    <source>
        <strain evidence="14 15">GZAAS20.1005</strain>
    </source>
</reference>
<evidence type="ECO:0000256" key="7">
    <source>
        <dbReference type="ARBA" id="ARBA00022763"/>
    </source>
</evidence>
<dbReference type="EC" id="2.1.1.63" evidence="3"/>
<evidence type="ECO:0000256" key="11">
    <source>
        <dbReference type="ARBA" id="ARBA00049348"/>
    </source>
</evidence>
<keyword evidence="8" id="KW-0234">DNA repair</keyword>
<dbReference type="CDD" id="cd06445">
    <property type="entry name" value="ATase"/>
    <property type="match status" value="1"/>
</dbReference>
<dbReference type="NCBIfam" id="TIGR00589">
    <property type="entry name" value="ogt"/>
    <property type="match status" value="1"/>
</dbReference>
<keyword evidence="15" id="KW-1185">Reference proteome</keyword>
<keyword evidence="6" id="KW-0808">Transferase</keyword>
<dbReference type="InterPro" id="IPR001497">
    <property type="entry name" value="MethylDNA_cys_MeTrfase_AS"/>
</dbReference>
<dbReference type="InterPro" id="IPR036217">
    <property type="entry name" value="MethylDNA_cys_MeTrfase_DNAb"/>
</dbReference>
<dbReference type="AlphaFoldDB" id="A0A1E3B7M3"/>
<keyword evidence="7" id="KW-0227">DNA damage</keyword>
<evidence type="ECO:0000256" key="2">
    <source>
        <dbReference type="ARBA" id="ARBA00008711"/>
    </source>
</evidence>
<comment type="similarity">
    <text evidence="2">Belongs to the MGMT family.</text>
</comment>
<protein>
    <recommendedName>
        <fullName evidence="4">Methylated-DNA--protein-cysteine methyltransferase</fullName>
        <ecNumber evidence="3">2.1.1.63</ecNumber>
    </recommendedName>
    <alternativeName>
        <fullName evidence="9">6-O-methylguanine-DNA methyltransferase</fullName>
    </alternativeName>
    <alternativeName>
        <fullName evidence="10">O-6-methylguanine-DNA-alkyltransferase</fullName>
    </alternativeName>
</protein>
<evidence type="ECO:0000256" key="1">
    <source>
        <dbReference type="ARBA" id="ARBA00001286"/>
    </source>
</evidence>
<dbReference type="PANTHER" id="PTHR10815">
    <property type="entry name" value="METHYLATED-DNA--PROTEIN-CYSTEINE METHYLTRANSFERASE"/>
    <property type="match status" value="1"/>
</dbReference>
<dbReference type="OrthoDB" id="1907495at2759"/>
<name>A0A1E3B7M3_ASPCR</name>
<evidence type="ECO:0000256" key="8">
    <source>
        <dbReference type="ARBA" id="ARBA00023204"/>
    </source>
</evidence>
<evidence type="ECO:0000313" key="14">
    <source>
        <dbReference type="EMBL" id="ODM16406.1"/>
    </source>
</evidence>
<sequence>MSTTITTATLPSSLSTSTSKPASPSSSPNTTLTTPNPNTSLTKTLHRISLHPTLTPYRRRLYRTLLSIPPGRWTTYSVLSTYLGSSPRAVGNALRTNPFAPGVPCHRVLGSGGCLGGYKGFWAGRSGGATGANGKGEGKGEEKRKLLEEEGVVFDGEGKARGVCFGGFVEVGGKGK</sequence>